<feature type="chain" id="PRO_5043020938" description="Acid phosphatase" evidence="6">
    <location>
        <begin position="27"/>
        <end position="264"/>
    </location>
</feature>
<keyword evidence="4" id="KW-0325">Glycoprotein</keyword>
<dbReference type="Proteomes" id="UP001417504">
    <property type="component" value="Unassembled WGS sequence"/>
</dbReference>
<proteinExistence type="inferred from homology"/>
<evidence type="ECO:0000256" key="4">
    <source>
        <dbReference type="ARBA" id="ARBA00023180"/>
    </source>
</evidence>
<dbReference type="AlphaFoldDB" id="A0AAP0JBL3"/>
<name>A0AAP0JBL3_9MAGN</name>
<evidence type="ECO:0000256" key="5">
    <source>
        <dbReference type="PIRNR" id="PIRNR002674"/>
    </source>
</evidence>
<dbReference type="GO" id="GO:0003993">
    <property type="term" value="F:acid phosphatase activity"/>
    <property type="evidence" value="ECO:0007669"/>
    <property type="project" value="InterPro"/>
</dbReference>
<dbReference type="InterPro" id="IPR023214">
    <property type="entry name" value="HAD_sf"/>
</dbReference>
<comment type="function">
    <text evidence="1">May function as somatic storage protein during early seedling development.</text>
</comment>
<dbReference type="InterPro" id="IPR005519">
    <property type="entry name" value="Acid_phosphat_B-like"/>
</dbReference>
<keyword evidence="2 6" id="KW-0732">Signal</keyword>
<evidence type="ECO:0000313" key="7">
    <source>
        <dbReference type="EMBL" id="KAK9131076.1"/>
    </source>
</evidence>
<gene>
    <name evidence="7" type="ORF">Sjap_011563</name>
</gene>
<evidence type="ECO:0000313" key="8">
    <source>
        <dbReference type="Proteomes" id="UP001417504"/>
    </source>
</evidence>
<dbReference type="InterPro" id="IPR014403">
    <property type="entry name" value="APS1/VSP"/>
</dbReference>
<keyword evidence="3" id="KW-0758">Storage protein</keyword>
<sequence length="264" mass="29958">MGRPSPLLLFLLLVVVLINIDDHCNCALLPLPMHLLRPQTGCHGHKIDGVSCLSWRFAVETNNLRNWKTVPAECEDYVGNYMLGHLYRQDSKAVTDQAILYAKSLNLAGDGKETWVFDVDETVLSNLPYYSQHDFGAKPFDSVAFNAWVETGKAPRLPESHNLYVTLRSLKIKVIFLTGRPESQREVSEANLRRAGYKKWEKLVLRGEKDVGKPAVVYKSEKRRELEKQGYKIVGNIGDQWSDILGSSTGNRTFKLPDPMYYLS</sequence>
<keyword evidence="8" id="KW-1185">Reference proteome</keyword>
<dbReference type="PANTHER" id="PTHR31284">
    <property type="entry name" value="ACID PHOSPHATASE-LIKE PROTEIN"/>
    <property type="match status" value="1"/>
</dbReference>
<comment type="similarity">
    <text evidence="5">Belongs to the APS1/VSP family.</text>
</comment>
<evidence type="ECO:0000256" key="6">
    <source>
        <dbReference type="SAM" id="SignalP"/>
    </source>
</evidence>
<evidence type="ECO:0000256" key="2">
    <source>
        <dbReference type="ARBA" id="ARBA00022729"/>
    </source>
</evidence>
<reference evidence="7 8" key="1">
    <citation type="submission" date="2024-01" db="EMBL/GenBank/DDBJ databases">
        <title>Genome assemblies of Stephania.</title>
        <authorList>
            <person name="Yang L."/>
        </authorList>
    </citation>
    <scope>NUCLEOTIDE SEQUENCE [LARGE SCALE GENOMIC DNA]</scope>
    <source>
        <strain evidence="7">QJT</strain>
        <tissue evidence="7">Leaf</tissue>
    </source>
</reference>
<evidence type="ECO:0000256" key="3">
    <source>
        <dbReference type="ARBA" id="ARBA00022761"/>
    </source>
</evidence>
<dbReference type="CDD" id="cd07535">
    <property type="entry name" value="HAD_VSP"/>
    <property type="match status" value="1"/>
</dbReference>
<accession>A0AAP0JBL3</accession>
<dbReference type="SUPFAM" id="SSF56784">
    <property type="entry name" value="HAD-like"/>
    <property type="match status" value="1"/>
</dbReference>
<dbReference type="GO" id="GO:0045735">
    <property type="term" value="F:nutrient reservoir activity"/>
    <property type="evidence" value="ECO:0007669"/>
    <property type="project" value="UniProtKB-KW"/>
</dbReference>
<dbReference type="EMBL" id="JBBNAE010000004">
    <property type="protein sequence ID" value="KAK9131076.1"/>
    <property type="molecule type" value="Genomic_DNA"/>
</dbReference>
<evidence type="ECO:0000256" key="1">
    <source>
        <dbReference type="ARBA" id="ARBA00002410"/>
    </source>
</evidence>
<dbReference type="NCBIfam" id="TIGR01675">
    <property type="entry name" value="plant-AP"/>
    <property type="match status" value="1"/>
</dbReference>
<organism evidence="7 8">
    <name type="scientific">Stephania japonica</name>
    <dbReference type="NCBI Taxonomy" id="461633"/>
    <lineage>
        <taxon>Eukaryota</taxon>
        <taxon>Viridiplantae</taxon>
        <taxon>Streptophyta</taxon>
        <taxon>Embryophyta</taxon>
        <taxon>Tracheophyta</taxon>
        <taxon>Spermatophyta</taxon>
        <taxon>Magnoliopsida</taxon>
        <taxon>Ranunculales</taxon>
        <taxon>Menispermaceae</taxon>
        <taxon>Menispermoideae</taxon>
        <taxon>Cissampelideae</taxon>
        <taxon>Stephania</taxon>
    </lineage>
</organism>
<protein>
    <recommendedName>
        <fullName evidence="9">Acid phosphatase</fullName>
    </recommendedName>
</protein>
<evidence type="ECO:0008006" key="9">
    <source>
        <dbReference type="Google" id="ProtNLM"/>
    </source>
</evidence>
<dbReference type="InterPro" id="IPR036412">
    <property type="entry name" value="HAD-like_sf"/>
</dbReference>
<dbReference type="Gene3D" id="3.40.50.1000">
    <property type="entry name" value="HAD superfamily/HAD-like"/>
    <property type="match status" value="1"/>
</dbReference>
<dbReference type="InterPro" id="IPR010028">
    <property type="entry name" value="Acid_phosphatase_pln"/>
</dbReference>
<comment type="caution">
    <text evidence="7">The sequence shown here is derived from an EMBL/GenBank/DDBJ whole genome shotgun (WGS) entry which is preliminary data.</text>
</comment>
<dbReference type="PIRSF" id="PIRSF002674">
    <property type="entry name" value="VSP"/>
    <property type="match status" value="1"/>
</dbReference>
<dbReference type="Pfam" id="PF03767">
    <property type="entry name" value="Acid_phosphat_B"/>
    <property type="match status" value="1"/>
</dbReference>
<feature type="signal peptide" evidence="6">
    <location>
        <begin position="1"/>
        <end position="26"/>
    </location>
</feature>
<dbReference type="PANTHER" id="PTHR31284:SF19">
    <property type="entry name" value="VEGETATIVE STORAGE PROTEIN 1-RELATED"/>
    <property type="match status" value="1"/>
</dbReference>